<proteinExistence type="inferred from homology"/>
<dbReference type="InterPro" id="IPR014009">
    <property type="entry name" value="PIK_FAT"/>
</dbReference>
<dbReference type="FunCoup" id="S8E905">
    <property type="interactions" value="572"/>
</dbReference>
<dbReference type="GO" id="GO:0031931">
    <property type="term" value="C:TORC1 complex"/>
    <property type="evidence" value="ECO:0007669"/>
    <property type="project" value="TreeGrafter"/>
</dbReference>
<dbReference type="PANTHER" id="PTHR11139">
    <property type="entry name" value="ATAXIA TELANGIECTASIA MUTATED ATM -RELATED"/>
    <property type="match status" value="1"/>
</dbReference>
<dbReference type="SUPFAM" id="SSF48371">
    <property type="entry name" value="ARM repeat"/>
    <property type="match status" value="2"/>
</dbReference>
<keyword evidence="5 11" id="KW-0547">Nucleotide-binding</keyword>
<keyword evidence="4" id="KW-0677">Repeat</keyword>
<reference evidence="15 16" key="1">
    <citation type="journal article" date="2012" name="Science">
        <title>The Paleozoic origin of enzymatic lignin decomposition reconstructed from 31 fungal genomes.</title>
        <authorList>
            <person name="Floudas D."/>
            <person name="Binder M."/>
            <person name="Riley R."/>
            <person name="Barry K."/>
            <person name="Blanchette R.A."/>
            <person name="Henrissat B."/>
            <person name="Martinez A.T."/>
            <person name="Otillar R."/>
            <person name="Spatafora J.W."/>
            <person name="Yadav J.S."/>
            <person name="Aerts A."/>
            <person name="Benoit I."/>
            <person name="Boyd A."/>
            <person name="Carlson A."/>
            <person name="Copeland A."/>
            <person name="Coutinho P.M."/>
            <person name="de Vries R.P."/>
            <person name="Ferreira P."/>
            <person name="Findley K."/>
            <person name="Foster B."/>
            <person name="Gaskell J."/>
            <person name="Glotzer D."/>
            <person name="Gorecki P."/>
            <person name="Heitman J."/>
            <person name="Hesse C."/>
            <person name="Hori C."/>
            <person name="Igarashi K."/>
            <person name="Jurgens J.A."/>
            <person name="Kallen N."/>
            <person name="Kersten P."/>
            <person name="Kohler A."/>
            <person name="Kuees U."/>
            <person name="Kumar T.K.A."/>
            <person name="Kuo A."/>
            <person name="LaButti K."/>
            <person name="Larrondo L.F."/>
            <person name="Lindquist E."/>
            <person name="Ling A."/>
            <person name="Lombard V."/>
            <person name="Lucas S."/>
            <person name="Lundell T."/>
            <person name="Martin R."/>
            <person name="McLaughlin D.J."/>
            <person name="Morgenstern I."/>
            <person name="Morin E."/>
            <person name="Murat C."/>
            <person name="Nagy L.G."/>
            <person name="Nolan M."/>
            <person name="Ohm R.A."/>
            <person name="Patyshakuliyeva A."/>
            <person name="Rokas A."/>
            <person name="Ruiz-Duenas F.J."/>
            <person name="Sabat G."/>
            <person name="Salamov A."/>
            <person name="Samejima M."/>
            <person name="Schmutz J."/>
            <person name="Slot J.C."/>
            <person name="St John F."/>
            <person name="Stenlid J."/>
            <person name="Sun H."/>
            <person name="Sun S."/>
            <person name="Syed K."/>
            <person name="Tsang A."/>
            <person name="Wiebenga A."/>
            <person name="Young D."/>
            <person name="Pisabarro A."/>
            <person name="Eastwood D.C."/>
            <person name="Martin F."/>
            <person name="Cullen D."/>
            <person name="Grigoriev I.V."/>
            <person name="Hibbett D.S."/>
        </authorList>
    </citation>
    <scope>NUCLEOTIDE SEQUENCE</scope>
    <source>
        <strain evidence="16">FP-58527</strain>
    </source>
</reference>
<dbReference type="InterPro" id="IPR003152">
    <property type="entry name" value="FATC_dom"/>
</dbReference>
<keyword evidence="3 11" id="KW-0808">Transferase</keyword>
<dbReference type="Gene3D" id="1.10.1070.11">
    <property type="entry name" value="Phosphatidylinositol 3-/4-kinase, catalytic domain"/>
    <property type="match status" value="1"/>
</dbReference>
<evidence type="ECO:0000256" key="7">
    <source>
        <dbReference type="ARBA" id="ARBA00022840"/>
    </source>
</evidence>
<keyword evidence="7 11" id="KW-0067">ATP-binding</keyword>
<evidence type="ECO:0000256" key="1">
    <source>
        <dbReference type="ARBA" id="ARBA00011031"/>
    </source>
</evidence>
<dbReference type="SUPFAM" id="SSF47212">
    <property type="entry name" value="FKBP12-rapamycin-binding domain of FKBP-rapamycin-associated protein (FRAP)"/>
    <property type="match status" value="1"/>
</dbReference>
<name>S8E905_FOMSC</name>
<dbReference type="FunFam" id="1.10.1070.11:FF:000029">
    <property type="entry name" value="Serine/threonine-protein kinase TOR"/>
    <property type="match status" value="1"/>
</dbReference>
<dbReference type="Pfam" id="PF23593">
    <property type="entry name" value="HEAT_ATR"/>
    <property type="match status" value="1"/>
</dbReference>
<dbReference type="InterPro" id="IPR003151">
    <property type="entry name" value="PIK-rel_kinase_FAT"/>
</dbReference>
<dbReference type="InterPro" id="IPR050517">
    <property type="entry name" value="DDR_Repair_Kinase"/>
</dbReference>
<dbReference type="InterPro" id="IPR016024">
    <property type="entry name" value="ARM-type_fold"/>
</dbReference>
<evidence type="ECO:0000256" key="8">
    <source>
        <dbReference type="ARBA" id="ARBA00023306"/>
    </source>
</evidence>
<dbReference type="SMART" id="SM00146">
    <property type="entry name" value="PI3Kc"/>
    <property type="match status" value="1"/>
</dbReference>
<dbReference type="Pfam" id="PF11865">
    <property type="entry name" value="mTOR_dom"/>
    <property type="match status" value="1"/>
</dbReference>
<dbReference type="CDD" id="cd05169">
    <property type="entry name" value="PIKKc_TOR"/>
    <property type="match status" value="1"/>
</dbReference>
<dbReference type="Pfam" id="PF02259">
    <property type="entry name" value="FAT"/>
    <property type="match status" value="1"/>
</dbReference>
<dbReference type="SMART" id="SM01346">
    <property type="entry name" value="DUF3385"/>
    <property type="match status" value="1"/>
</dbReference>
<keyword evidence="2 11" id="KW-0723">Serine/threonine-protein kinase</keyword>
<dbReference type="GO" id="GO:0004674">
    <property type="term" value="F:protein serine/threonine kinase activity"/>
    <property type="evidence" value="ECO:0007669"/>
    <property type="project" value="UniProtKB-KW"/>
</dbReference>
<dbReference type="SMART" id="SM01343">
    <property type="entry name" value="FATC"/>
    <property type="match status" value="1"/>
</dbReference>
<dbReference type="InterPro" id="IPR011989">
    <property type="entry name" value="ARM-like"/>
</dbReference>
<sequence>MATTGGVQVDVLDQIFQGLRSKGHDVRLQSAIDLQRYVSGSVHDASSDASVKLWEETINRRLFDLVHSQNNVDKLGGILAIDYLLNAEGEGALEAQRNMFRFYNYVKTLLPNPDINVMLAASKTLGHIAAVGGSTFGDHWLDYEVQAAIKLLQAEKQEAGRYAGVLILKELARNSPTFFHSYIGLVFENILVPLRDTRVIVRESAAELLAACLEIITQRERQAKSPFLVRILQDAQLGLKMAQPEVIHGSLLTYRELLLHGGMFMKENFLDAAASILSFRSHRDALVRKMVITLIPTLAVYDPQTFSEHHLHQAMAHLLTQLDKPNERSVAFIAIGHVASAMGSEMKPFLESIMLHIKQGLQMRGKKNAPSEEPIFQCVGMLASAVGPNLTKLLHDQLDLMFNCGLSEPLRQALTAIATHIPPLLKTIQDRLLDLLSMLLNGQHYKPLGAPTSILRSDSGSMDVITADVSSLYASKISDRLTISKGMAVQKTPELMTLALVTLRDFDFSGHILNEFVRDCVLPYLSEDNPEVRRAAAETCCRLFARDPIVYQASNHSIEIISDVIDKLLTVGIADPDPNIRQIVLSSLHERFDKHLAQAENVRVLFIAVNDEVFENRVTAVSLIGRLAMHNPAYVMPSLRKTLIQLLTELEYSTVSRGREECTRLLTLLVGATNRLINPYAIPMLKVLLPKANDPNPTVAANILMCLGELARVGGEEVLPHVPELMQVIMLRLADASLPKRDAALHTLGQVCSSTGYVVSPLIDYPQLLQILSRILRTETKQTVRREIIKVLGILGALDPYRRKIKPDDEATAAELANTHLVSAVTRNYTGVSTGTDDYYQTVAISALLDILKDQQAADRHHKVIEAIMSIFKTQGLKCVTFLPQIIPAFAAVARTSVARIQVFHLEQLAILVGIIKQHVRNFMPDVFALITDLWENASLHLPLVSLIEALGKALDAEFRPFLPEILPLLLRVFDGELNEKTMSTQTKIFDAFLTFGSNIEEYLQLIIPIIVRTYERPDASISLRKRAIQTIDGLSRKVNFSDHASCIIHPLVRVLSNAELRSTVMETLCSLVTQLGSDFAVFVPTINKSLIRHRISHPRYENLTSKLLSGDRLPQEAGLLEPSDSNKVVEFTVPAEATKMTVNQQHLKQAWDVSQIAAKEDWNEWMHRITVEFMKESPSHALRACMSLVDVHPPLAKELFNAAFLSCWGELYDQYQEDLVRSIECAITSPIAPADIVHRLLNLAEFMEHEEKALPIENRTLGEYAMKFHAYAKALHYKELEFFTETSPTIIEALLSINSKLQQHDAAWGTLLIAREQYDASKHEEWYERLGRWTEALTTYEKKSHEDPNNLDVAIGKMRCLHALGEWKELAEQVEENWTKATHEDRREIAPMAAAAAWSLNDWDAMEDYIATMKPDSGDRPFYRAILSVHQNQFPKAMQQIAKARDQLDPELMSLVGEGYGRSYNTMVRAQMLSELEEIIQYKQYADQPARQASMRRTWMKRLQGCQPDVEVWQRILQVRALVLTPDEDPIMWIKFANLCRKSDRMVLAEKTINSLLSSDRPYRDQMKAPNAVVYAQLKYIWATGAREESLNYLRTFCTNLEGGLQNDVSTHQPDPSRQRPNEKLDEISRLLARCYLKLGEWQVALRDDWGSRNIKDILHSYYLATHYDPTWYKAQHTWALAHFDVVGYLESQTENKVSDVPPENLALHITQAIKGFFTSINLRNENTLQDTLRLLTLWFKYGDHVDVSQAMSSGFVTVEVDTWLEVIPQIIARIQTPSQHIRRNINRLLTEVGKHHPQALVYPLTVASKSSSATRKNAAESIMNHMREHSEEVVKQANVVSHELIRVAILWHEMWHEGLEEASRLYFTNKDPEGMIVFLEPLHKMIEDGPQTARETSFHQVFGRDLQDAREACKRWRTYGEQRDLDRAWEIYYSVFKKIEKQLQNLTTLDLQFVSPALLKARDLQLAVPGTYQAGRPVITIVSFATKLVVIQSKQRPRRLSLRGSDGKDYQYALKGHEDLRQDERVMQLFSLVNNLLAVDTDCFKRHLHIQRFPVIPLAPNAGLLGWVQDSDTLHVLVKDYRDSRKILLNIEYRLILNMAPDYENLILLQKIEVFEYALENTTGQDLYRVLWLKSASSEHWLERRATYTRSLAVNSMVGHILGLGDRHPSNLMLERHTGKVVHIDFGDCFEVAMHREKFPEKIPFRLTRMLTHAMEVSGIEGSFRNTCEISMKVLRDNKESLMAVLEAFVYDPLINWRLMQADDVGGRRPEVPDLARDTARNSAYAQGPTRKLKADENDIFNERQEIRNERALLVYSRVQHKLTGRDFNPDVSLSVAAQVDKLIIQATSLENLCQCFSGWCAFW</sequence>
<dbReference type="PANTHER" id="PTHR11139:SF9">
    <property type="entry name" value="SERINE_THREONINE-PROTEIN KINASE MTOR"/>
    <property type="match status" value="1"/>
</dbReference>
<dbReference type="InterPro" id="IPR018936">
    <property type="entry name" value="PI3/4_kinase_CS"/>
</dbReference>
<dbReference type="GO" id="GO:0031932">
    <property type="term" value="C:TORC2 complex"/>
    <property type="evidence" value="ECO:0007669"/>
    <property type="project" value="TreeGrafter"/>
</dbReference>
<dbReference type="PROSITE" id="PS51190">
    <property type="entry name" value="FATC"/>
    <property type="match status" value="1"/>
</dbReference>
<dbReference type="InterPro" id="IPR036738">
    <property type="entry name" value="FRB_sf"/>
</dbReference>
<keyword evidence="16" id="KW-1185">Reference proteome</keyword>
<dbReference type="GO" id="GO:0016242">
    <property type="term" value="P:negative regulation of macroautophagy"/>
    <property type="evidence" value="ECO:0007669"/>
    <property type="project" value="TreeGrafter"/>
</dbReference>
<dbReference type="InterPro" id="IPR009076">
    <property type="entry name" value="FRB_dom"/>
</dbReference>
<dbReference type="PROSITE" id="PS50290">
    <property type="entry name" value="PI3_4_KINASE_3"/>
    <property type="match status" value="1"/>
</dbReference>
<feature type="domain" description="PI3K/PI4K catalytic" evidence="12">
    <location>
        <begin position="1986"/>
        <end position="2303"/>
    </location>
</feature>
<gene>
    <name evidence="15" type="ORF">FOMPIDRAFT_1030078</name>
</gene>
<dbReference type="Gene3D" id="1.25.10.10">
    <property type="entry name" value="Leucine-rich Repeat Variant"/>
    <property type="match status" value="4"/>
</dbReference>
<dbReference type="InterPro" id="IPR011990">
    <property type="entry name" value="TPR-like_helical_dom_sf"/>
</dbReference>
<comment type="catalytic activity">
    <reaction evidence="10">
        <text>L-seryl-[protein] + ATP = O-phospho-L-seryl-[protein] + ADP + H(+)</text>
        <dbReference type="Rhea" id="RHEA:17989"/>
        <dbReference type="Rhea" id="RHEA-COMP:9863"/>
        <dbReference type="Rhea" id="RHEA-COMP:11604"/>
        <dbReference type="ChEBI" id="CHEBI:15378"/>
        <dbReference type="ChEBI" id="CHEBI:29999"/>
        <dbReference type="ChEBI" id="CHEBI:30616"/>
        <dbReference type="ChEBI" id="CHEBI:83421"/>
        <dbReference type="ChEBI" id="CHEBI:456216"/>
        <dbReference type="EC" id="2.7.11.1"/>
    </reaction>
</comment>
<dbReference type="InterPro" id="IPR057564">
    <property type="entry name" value="HEAT_ATR"/>
</dbReference>
<evidence type="ECO:0000259" key="14">
    <source>
        <dbReference type="PROSITE" id="PS51190"/>
    </source>
</evidence>
<accession>S8E905</accession>
<dbReference type="Pfam" id="PF08771">
    <property type="entry name" value="FRB_dom"/>
    <property type="match status" value="1"/>
</dbReference>
<dbReference type="eggNOG" id="KOG0891">
    <property type="taxonomic scope" value="Eukaryota"/>
</dbReference>
<dbReference type="InterPro" id="IPR026683">
    <property type="entry name" value="TOR_cat"/>
</dbReference>
<dbReference type="InterPro" id="IPR000403">
    <property type="entry name" value="PI3/4_kinase_cat_dom"/>
</dbReference>
<organism evidence="15 16">
    <name type="scientific">Fomitopsis schrenkii</name>
    <name type="common">Brown rot fungus</name>
    <dbReference type="NCBI Taxonomy" id="2126942"/>
    <lineage>
        <taxon>Eukaryota</taxon>
        <taxon>Fungi</taxon>
        <taxon>Dikarya</taxon>
        <taxon>Basidiomycota</taxon>
        <taxon>Agaricomycotina</taxon>
        <taxon>Agaricomycetes</taxon>
        <taxon>Polyporales</taxon>
        <taxon>Fomitopsis</taxon>
    </lineage>
</organism>
<dbReference type="OrthoDB" id="381190at2759"/>
<dbReference type="STRING" id="743788.S8E905"/>
<evidence type="ECO:0000259" key="13">
    <source>
        <dbReference type="PROSITE" id="PS51189"/>
    </source>
</evidence>
<dbReference type="PROSITE" id="PS51189">
    <property type="entry name" value="FAT"/>
    <property type="match status" value="1"/>
</dbReference>
<dbReference type="HOGENOM" id="CLU_000178_7_1_1"/>
<evidence type="ECO:0000256" key="2">
    <source>
        <dbReference type="ARBA" id="ARBA00022527"/>
    </source>
</evidence>
<evidence type="ECO:0000256" key="3">
    <source>
        <dbReference type="ARBA" id="ARBA00022679"/>
    </source>
</evidence>
<dbReference type="Proteomes" id="UP000015241">
    <property type="component" value="Unassembled WGS sequence"/>
</dbReference>
<dbReference type="InterPro" id="IPR024585">
    <property type="entry name" value="mTOR_dom"/>
</dbReference>
<dbReference type="InterPro" id="IPR036940">
    <property type="entry name" value="PI3/4_kinase_cat_sf"/>
</dbReference>
<evidence type="ECO:0000256" key="5">
    <source>
        <dbReference type="ARBA" id="ARBA00022741"/>
    </source>
</evidence>
<dbReference type="GO" id="GO:0106310">
    <property type="term" value="F:protein serine kinase activity"/>
    <property type="evidence" value="ECO:0007669"/>
    <property type="project" value="RHEA"/>
</dbReference>
<evidence type="ECO:0000256" key="9">
    <source>
        <dbReference type="ARBA" id="ARBA00047899"/>
    </source>
</evidence>
<dbReference type="GO" id="GO:0005524">
    <property type="term" value="F:ATP binding"/>
    <property type="evidence" value="ECO:0007669"/>
    <property type="project" value="UniProtKB-KW"/>
</dbReference>
<dbReference type="PROSITE" id="PS00916">
    <property type="entry name" value="PI3_4_KINASE_2"/>
    <property type="match status" value="1"/>
</dbReference>
<dbReference type="GO" id="GO:0005737">
    <property type="term" value="C:cytoplasm"/>
    <property type="evidence" value="ECO:0007669"/>
    <property type="project" value="TreeGrafter"/>
</dbReference>
<dbReference type="Gene3D" id="1.25.40.10">
    <property type="entry name" value="Tetratricopeptide repeat domain"/>
    <property type="match status" value="1"/>
</dbReference>
<dbReference type="InterPro" id="IPR011009">
    <property type="entry name" value="Kinase-like_dom_sf"/>
</dbReference>
<dbReference type="FunFam" id="1.20.120.150:FF:000001">
    <property type="entry name" value="Serine/threonine-protein kinase TOR"/>
    <property type="match status" value="1"/>
</dbReference>
<evidence type="ECO:0000256" key="10">
    <source>
        <dbReference type="ARBA" id="ARBA00048679"/>
    </source>
</evidence>
<dbReference type="SMART" id="SM01345">
    <property type="entry name" value="Rapamycin_bind"/>
    <property type="match status" value="1"/>
</dbReference>
<evidence type="ECO:0000259" key="12">
    <source>
        <dbReference type="PROSITE" id="PS50290"/>
    </source>
</evidence>
<dbReference type="Pfam" id="PF02260">
    <property type="entry name" value="FATC"/>
    <property type="match status" value="1"/>
</dbReference>
<dbReference type="Gene3D" id="1.20.120.150">
    <property type="entry name" value="FKBP12-rapamycin binding domain"/>
    <property type="match status" value="1"/>
</dbReference>
<feature type="domain" description="FAT" evidence="13">
    <location>
        <begin position="1261"/>
        <end position="1812"/>
    </location>
</feature>
<dbReference type="EMBL" id="KE504144">
    <property type="protein sequence ID" value="EPT01143.1"/>
    <property type="molecule type" value="Genomic_DNA"/>
</dbReference>
<dbReference type="GO" id="GO:0005634">
    <property type="term" value="C:nucleus"/>
    <property type="evidence" value="ECO:0007669"/>
    <property type="project" value="TreeGrafter"/>
</dbReference>
<comment type="similarity">
    <text evidence="1 11">Belongs to the PI3/PI4-kinase family.</text>
</comment>
<feature type="domain" description="FATC" evidence="14">
    <location>
        <begin position="2334"/>
        <end position="2366"/>
    </location>
</feature>
<evidence type="ECO:0000256" key="6">
    <source>
        <dbReference type="ARBA" id="ARBA00022777"/>
    </source>
</evidence>
<evidence type="ECO:0000313" key="16">
    <source>
        <dbReference type="Proteomes" id="UP000015241"/>
    </source>
</evidence>
<dbReference type="GO" id="GO:0038202">
    <property type="term" value="P:TORC1 signaling"/>
    <property type="evidence" value="ECO:0007669"/>
    <property type="project" value="TreeGrafter"/>
</dbReference>
<evidence type="ECO:0000256" key="4">
    <source>
        <dbReference type="ARBA" id="ARBA00022737"/>
    </source>
</evidence>
<dbReference type="GO" id="GO:0044877">
    <property type="term" value="F:protein-containing complex binding"/>
    <property type="evidence" value="ECO:0007669"/>
    <property type="project" value="InterPro"/>
</dbReference>
<dbReference type="Pfam" id="PF00454">
    <property type="entry name" value="PI3_PI4_kinase"/>
    <property type="match status" value="1"/>
</dbReference>
<comment type="catalytic activity">
    <reaction evidence="9 11">
        <text>L-threonyl-[protein] + ATP = O-phospho-L-threonyl-[protein] + ADP + H(+)</text>
        <dbReference type="Rhea" id="RHEA:46608"/>
        <dbReference type="Rhea" id="RHEA-COMP:11060"/>
        <dbReference type="Rhea" id="RHEA-COMP:11605"/>
        <dbReference type="ChEBI" id="CHEBI:15378"/>
        <dbReference type="ChEBI" id="CHEBI:30013"/>
        <dbReference type="ChEBI" id="CHEBI:30616"/>
        <dbReference type="ChEBI" id="CHEBI:61977"/>
        <dbReference type="ChEBI" id="CHEBI:456216"/>
        <dbReference type="EC" id="2.7.11.1"/>
    </reaction>
</comment>
<dbReference type="EC" id="2.7.11.1" evidence="11"/>
<dbReference type="GO" id="GO:0005886">
    <property type="term" value="C:plasma membrane"/>
    <property type="evidence" value="ECO:0007669"/>
    <property type="project" value="UniProtKB-ARBA"/>
</dbReference>
<keyword evidence="6 11" id="KW-0418">Kinase</keyword>
<dbReference type="FunFam" id="1.25.10.10:FF:000371">
    <property type="entry name" value="Serine/threonine-protein kinase TOR"/>
    <property type="match status" value="1"/>
</dbReference>
<dbReference type="SUPFAM" id="SSF56112">
    <property type="entry name" value="Protein kinase-like (PK-like)"/>
    <property type="match status" value="1"/>
</dbReference>
<dbReference type="GO" id="GO:0080090">
    <property type="term" value="P:regulation of primary metabolic process"/>
    <property type="evidence" value="ECO:0007669"/>
    <property type="project" value="UniProtKB-ARBA"/>
</dbReference>
<dbReference type="FunFam" id="3.30.1010.10:FF:000006">
    <property type="entry name" value="Serine/threonine-protein kinase TOR"/>
    <property type="match status" value="1"/>
</dbReference>
<keyword evidence="8" id="KW-0131">Cell cycle</keyword>
<protein>
    <recommendedName>
        <fullName evidence="11">Serine/threonine-protein kinase TOR</fullName>
        <ecNumber evidence="11">2.7.11.1</ecNumber>
    </recommendedName>
</protein>
<dbReference type="InParanoid" id="S8E905"/>
<dbReference type="PROSITE" id="PS00915">
    <property type="entry name" value="PI3_4_KINASE_1"/>
    <property type="match status" value="1"/>
</dbReference>
<evidence type="ECO:0000313" key="15">
    <source>
        <dbReference type="EMBL" id="EPT01143.1"/>
    </source>
</evidence>
<evidence type="ECO:0000256" key="11">
    <source>
        <dbReference type="RuleBase" id="RU364109"/>
    </source>
</evidence>